<dbReference type="PANTHER" id="PTHR12035">
    <property type="entry name" value="SIALIC ACID BINDING IMMUNOGLOBULIN-LIKE LECTIN"/>
    <property type="match status" value="1"/>
</dbReference>
<dbReference type="GeneTree" id="ENSGT01150000286907"/>
<evidence type="ECO:0000256" key="1">
    <source>
        <dbReference type="ARBA" id="ARBA00004167"/>
    </source>
</evidence>
<evidence type="ECO:0000313" key="9">
    <source>
        <dbReference type="Proteomes" id="UP000008912"/>
    </source>
</evidence>
<evidence type="ECO:0000256" key="4">
    <source>
        <dbReference type="ARBA" id="ARBA00023136"/>
    </source>
</evidence>
<keyword evidence="9" id="KW-1185">Reference proteome</keyword>
<dbReference type="InterPro" id="IPR013783">
    <property type="entry name" value="Ig-like_fold"/>
</dbReference>
<dbReference type="Ensembl" id="ENSAMET00000015660.2">
    <property type="protein sequence ID" value="ENSAMEP00000015042.2"/>
    <property type="gene ID" value="ENSAMEG00000014279.2"/>
</dbReference>
<feature type="compositionally biased region" description="Polar residues" evidence="5">
    <location>
        <begin position="179"/>
        <end position="192"/>
    </location>
</feature>
<evidence type="ECO:0000259" key="7">
    <source>
        <dbReference type="PROSITE" id="PS50835"/>
    </source>
</evidence>
<evidence type="ECO:0000313" key="8">
    <source>
        <dbReference type="Ensembl" id="ENSAMEP00000015042.2"/>
    </source>
</evidence>
<reference evidence="8" key="2">
    <citation type="submission" date="2025-08" db="UniProtKB">
        <authorList>
            <consortium name="Ensembl"/>
        </authorList>
    </citation>
    <scope>IDENTIFICATION</scope>
</reference>
<feature type="transmembrane region" description="Helical" evidence="6">
    <location>
        <begin position="119"/>
        <end position="139"/>
    </location>
</feature>
<dbReference type="SUPFAM" id="SSF48726">
    <property type="entry name" value="Immunoglobulin"/>
    <property type="match status" value="1"/>
</dbReference>
<evidence type="ECO:0000256" key="2">
    <source>
        <dbReference type="ARBA" id="ARBA00022692"/>
    </source>
</evidence>
<reference evidence="8" key="3">
    <citation type="submission" date="2025-09" db="UniProtKB">
        <authorList>
            <consortium name="Ensembl"/>
        </authorList>
    </citation>
    <scope>IDENTIFICATION</scope>
</reference>
<sequence>MEGPLPQLAPARLLSSSCSLEKSLQCSCSFHGIPTPSVRWWMGGVPVNVNSTDGSLRVTSTILGPWANSTISLTEQPKLSTRLLCKGKNQNGTHALSILLIPRKSSSPSKTFINGLIQGIVYGTIATALLFLCFTPLLMKYIRMKLAKKVTVGKAENDRKVRASREAEMPLKPKEPGESTISPSSENRISNKQNKRTDE</sequence>
<dbReference type="eggNOG" id="ENOG502RWXE">
    <property type="taxonomic scope" value="Eukaryota"/>
</dbReference>
<reference evidence="8 9" key="1">
    <citation type="journal article" date="2010" name="Nature">
        <title>The sequence and de novo assembly of the giant panda genome.</title>
        <authorList>
            <person name="Li R."/>
            <person name="Fan W."/>
            <person name="Tian G."/>
            <person name="Zhu H."/>
            <person name="He L."/>
            <person name="Cai J."/>
            <person name="Huang Q."/>
            <person name="Cai Q."/>
            <person name="Li B."/>
            <person name="Bai Y."/>
            <person name="Zhang Z."/>
            <person name="Zhang Y."/>
            <person name="Wang W."/>
            <person name="Li J."/>
            <person name="Wei F."/>
            <person name="Li H."/>
            <person name="Jian M."/>
            <person name="Li J."/>
            <person name="Zhang Z."/>
            <person name="Nielsen R."/>
            <person name="Li D."/>
            <person name="Gu W."/>
            <person name="Yang Z."/>
            <person name="Xuan Z."/>
            <person name="Ryder O.A."/>
            <person name="Leung F.C."/>
            <person name="Zhou Y."/>
            <person name="Cao J."/>
            <person name="Sun X."/>
            <person name="Fu Y."/>
            <person name="Fang X."/>
            <person name="Guo X."/>
            <person name="Wang B."/>
            <person name="Hou R."/>
            <person name="Shen F."/>
            <person name="Mu B."/>
            <person name="Ni P."/>
            <person name="Lin R."/>
            <person name="Qian W."/>
            <person name="Wang G."/>
            <person name="Yu C."/>
            <person name="Nie W."/>
            <person name="Wang J."/>
            <person name="Wu Z."/>
            <person name="Liang H."/>
            <person name="Min J."/>
            <person name="Wu Q."/>
            <person name="Cheng S."/>
            <person name="Ruan J."/>
            <person name="Wang M."/>
            <person name="Shi Z."/>
            <person name="Wen M."/>
            <person name="Liu B."/>
            <person name="Ren X."/>
            <person name="Zheng H."/>
            <person name="Dong D."/>
            <person name="Cook K."/>
            <person name="Shan G."/>
            <person name="Zhang H."/>
            <person name="Kosiol C."/>
            <person name="Xie X."/>
            <person name="Lu Z."/>
            <person name="Zheng H."/>
            <person name="Li Y."/>
            <person name="Steiner C.C."/>
            <person name="Lam T.T."/>
            <person name="Lin S."/>
            <person name="Zhang Q."/>
            <person name="Li G."/>
            <person name="Tian J."/>
            <person name="Gong T."/>
            <person name="Liu H."/>
            <person name="Zhang D."/>
            <person name="Fang L."/>
            <person name="Ye C."/>
            <person name="Zhang J."/>
            <person name="Hu W."/>
            <person name="Xu A."/>
            <person name="Ren Y."/>
            <person name="Zhang G."/>
            <person name="Bruford M.W."/>
            <person name="Li Q."/>
            <person name="Ma L."/>
            <person name="Guo Y."/>
            <person name="An N."/>
            <person name="Hu Y."/>
            <person name="Zheng Y."/>
            <person name="Shi Y."/>
            <person name="Li Z."/>
            <person name="Liu Q."/>
            <person name="Chen Y."/>
            <person name="Zhao J."/>
            <person name="Qu N."/>
            <person name="Zhao S."/>
            <person name="Tian F."/>
            <person name="Wang X."/>
            <person name="Wang H."/>
            <person name="Xu L."/>
            <person name="Liu X."/>
            <person name="Vinar T."/>
            <person name="Wang Y."/>
            <person name="Lam T.W."/>
            <person name="Yiu S.M."/>
            <person name="Liu S."/>
            <person name="Zhang H."/>
            <person name="Li D."/>
            <person name="Huang Y."/>
            <person name="Wang X."/>
            <person name="Yang G."/>
            <person name="Jiang Z."/>
            <person name="Wang J."/>
            <person name="Qin N."/>
            <person name="Li L."/>
            <person name="Li J."/>
            <person name="Bolund L."/>
            <person name="Kristiansen K."/>
            <person name="Wong G.K."/>
            <person name="Olson M."/>
            <person name="Zhang X."/>
            <person name="Li S."/>
            <person name="Yang H."/>
            <person name="Wang J."/>
            <person name="Wang J."/>
        </authorList>
    </citation>
    <scope>NUCLEOTIDE SEQUENCE [LARGE SCALE GENOMIC DNA]</scope>
</reference>
<evidence type="ECO:0000256" key="6">
    <source>
        <dbReference type="SAM" id="Phobius"/>
    </source>
</evidence>
<proteinExistence type="predicted"/>
<dbReference type="InterPro" id="IPR007110">
    <property type="entry name" value="Ig-like_dom"/>
</dbReference>
<feature type="compositionally biased region" description="Basic and acidic residues" evidence="5">
    <location>
        <begin position="155"/>
        <end position="177"/>
    </location>
</feature>
<dbReference type="Gene3D" id="2.60.40.10">
    <property type="entry name" value="Immunoglobulins"/>
    <property type="match status" value="1"/>
</dbReference>
<dbReference type="Proteomes" id="UP000008912">
    <property type="component" value="Unassembled WGS sequence"/>
</dbReference>
<dbReference type="HOGENOM" id="CLU_096844_0_0_1"/>
<dbReference type="PROSITE" id="PS50835">
    <property type="entry name" value="IG_LIKE"/>
    <property type="match status" value="1"/>
</dbReference>
<accession>G1M6S2</accession>
<organism evidence="8 9">
    <name type="scientific">Ailuropoda melanoleuca</name>
    <name type="common">Giant panda</name>
    <dbReference type="NCBI Taxonomy" id="9646"/>
    <lineage>
        <taxon>Eukaryota</taxon>
        <taxon>Metazoa</taxon>
        <taxon>Chordata</taxon>
        <taxon>Craniata</taxon>
        <taxon>Vertebrata</taxon>
        <taxon>Euteleostomi</taxon>
        <taxon>Mammalia</taxon>
        <taxon>Eutheria</taxon>
        <taxon>Laurasiatheria</taxon>
        <taxon>Carnivora</taxon>
        <taxon>Caniformia</taxon>
        <taxon>Ursidae</taxon>
        <taxon>Ailuropoda</taxon>
    </lineage>
</organism>
<dbReference type="GO" id="GO:0005886">
    <property type="term" value="C:plasma membrane"/>
    <property type="evidence" value="ECO:0007669"/>
    <property type="project" value="TreeGrafter"/>
</dbReference>
<name>G1M6S2_AILME</name>
<dbReference type="InterPro" id="IPR036179">
    <property type="entry name" value="Ig-like_dom_sf"/>
</dbReference>
<evidence type="ECO:0000256" key="5">
    <source>
        <dbReference type="SAM" id="MobiDB-lite"/>
    </source>
</evidence>
<comment type="subcellular location">
    <subcellularLocation>
        <location evidence="1">Membrane</location>
        <topology evidence="1">Single-pass membrane protein</topology>
    </subcellularLocation>
</comment>
<feature type="domain" description="Ig-like" evidence="7">
    <location>
        <begin position="6"/>
        <end position="97"/>
    </location>
</feature>
<keyword evidence="3 6" id="KW-1133">Transmembrane helix</keyword>
<feature type="region of interest" description="Disordered" evidence="5">
    <location>
        <begin position="153"/>
        <end position="199"/>
    </location>
</feature>
<gene>
    <name evidence="8" type="primary">SIGLECL1</name>
</gene>
<keyword evidence="4 6" id="KW-0472">Membrane</keyword>
<keyword evidence="2 6" id="KW-0812">Transmembrane</keyword>
<dbReference type="PANTHER" id="PTHR12035:SF113">
    <property type="entry name" value="RIKEN CDNA 4931406B18 GENE"/>
    <property type="match status" value="1"/>
</dbReference>
<dbReference type="InterPro" id="IPR051036">
    <property type="entry name" value="SIGLEC"/>
</dbReference>
<dbReference type="AlphaFoldDB" id="G1M6S2"/>
<dbReference type="GO" id="GO:0033691">
    <property type="term" value="F:sialic acid binding"/>
    <property type="evidence" value="ECO:0007669"/>
    <property type="project" value="TreeGrafter"/>
</dbReference>
<protein>
    <submittedName>
        <fullName evidence="8">SIGLEC family like 1</fullName>
    </submittedName>
</protein>
<evidence type="ECO:0000256" key="3">
    <source>
        <dbReference type="ARBA" id="ARBA00022989"/>
    </source>
</evidence>
<dbReference type="GO" id="GO:0007155">
    <property type="term" value="P:cell adhesion"/>
    <property type="evidence" value="ECO:0007669"/>
    <property type="project" value="TreeGrafter"/>
</dbReference>